<keyword evidence="2" id="KW-1185">Reference proteome</keyword>
<organism evidence="1 2">
    <name type="scientific">Aquilegia coerulea</name>
    <name type="common">Rocky mountain columbine</name>
    <dbReference type="NCBI Taxonomy" id="218851"/>
    <lineage>
        <taxon>Eukaryota</taxon>
        <taxon>Viridiplantae</taxon>
        <taxon>Streptophyta</taxon>
        <taxon>Embryophyta</taxon>
        <taxon>Tracheophyta</taxon>
        <taxon>Spermatophyta</taxon>
        <taxon>Magnoliopsida</taxon>
        <taxon>Ranunculales</taxon>
        <taxon>Ranunculaceae</taxon>
        <taxon>Thalictroideae</taxon>
        <taxon>Aquilegia</taxon>
    </lineage>
</organism>
<dbReference type="EMBL" id="KZ305038">
    <property type="protein sequence ID" value="PIA42205.1"/>
    <property type="molecule type" value="Genomic_DNA"/>
</dbReference>
<dbReference type="InParanoid" id="A0A2G5DFB0"/>
<dbReference type="Proteomes" id="UP000230069">
    <property type="component" value="Unassembled WGS sequence"/>
</dbReference>
<gene>
    <name evidence="1" type="ORF">AQUCO_02100227v1</name>
</gene>
<accession>A0A2G5DFB0</accession>
<sequence length="108" mass="13058">MFCLHSYMLTCIFYVFYILVKELRTCCIQFLKCTPVQKASYFWSLFQSFPEKYNILFCIISQCNLLRIVMHHTSLLSLPLWCNVCCVFKNYNYYRTLEEMSLFSVYTN</sequence>
<reference evidence="1 2" key="1">
    <citation type="submission" date="2017-09" db="EMBL/GenBank/DDBJ databases">
        <title>WGS assembly of Aquilegia coerulea Goldsmith.</title>
        <authorList>
            <person name="Hodges S."/>
            <person name="Kramer E."/>
            <person name="Nordborg M."/>
            <person name="Tomkins J."/>
            <person name="Borevitz J."/>
            <person name="Derieg N."/>
            <person name="Yan J."/>
            <person name="Mihaltcheva S."/>
            <person name="Hayes R.D."/>
            <person name="Rokhsar D."/>
        </authorList>
    </citation>
    <scope>NUCLEOTIDE SEQUENCE [LARGE SCALE GENOMIC DNA]</scope>
    <source>
        <strain evidence="2">cv. Goldsmith</strain>
    </source>
</reference>
<evidence type="ECO:0000313" key="2">
    <source>
        <dbReference type="Proteomes" id="UP000230069"/>
    </source>
</evidence>
<proteinExistence type="predicted"/>
<dbReference type="AlphaFoldDB" id="A0A2G5DFB0"/>
<protein>
    <submittedName>
        <fullName evidence="1">Uncharacterized protein</fullName>
    </submittedName>
</protein>
<evidence type="ECO:0000313" key="1">
    <source>
        <dbReference type="EMBL" id="PIA42205.1"/>
    </source>
</evidence>
<name>A0A2G5DFB0_AQUCA</name>
<dbReference type="OrthoDB" id="1688907at2759"/>